<dbReference type="Proteomes" id="UP001529235">
    <property type="component" value="Unassembled WGS sequence"/>
</dbReference>
<sequence length="281" mass="30595">MYSWRKLKDRLFLALVLAISIVAIAPLIHLIIVTMLNGFSVILNAGLGFFTENPPTPTSKNVGGIAPSLVGSILLTALSLPITVFIALFASIMAVEFPNNPLSIAVDVVAKSLASVPTIVVSMVVYLLVVVPMGRFSILAGAIALTIVSLPYTYTYFSTYLRSVPTTYREAAFAIGMSRWRAVINVSLPIIRRGFLVTILMTMARILGETAALLFTVGRYRTGVSFSVLSPSDAIPLLIFDYILTPYKVFQEVAWGAATLLLIAYLIIFIVAKFVIKEVRL</sequence>
<dbReference type="RefSeq" id="WP_285274007.1">
    <property type="nucleotide sequence ID" value="NZ_JASNVW010000003.1"/>
</dbReference>
<evidence type="ECO:0000256" key="2">
    <source>
        <dbReference type="ARBA" id="ARBA00022692"/>
    </source>
</evidence>
<dbReference type="InterPro" id="IPR000515">
    <property type="entry name" value="MetI-like"/>
</dbReference>
<proteinExistence type="inferred from homology"/>
<evidence type="ECO:0000313" key="8">
    <source>
        <dbReference type="Proteomes" id="UP001529235"/>
    </source>
</evidence>
<dbReference type="EMBL" id="JASNVW010000003">
    <property type="protein sequence ID" value="MDK6029026.1"/>
    <property type="molecule type" value="Genomic_DNA"/>
</dbReference>
<dbReference type="Gene3D" id="1.10.3720.10">
    <property type="entry name" value="MetI-like"/>
    <property type="match status" value="1"/>
</dbReference>
<protein>
    <submittedName>
        <fullName evidence="7">ABC transporter permease subunit</fullName>
    </submittedName>
</protein>
<feature type="transmembrane region" description="Helical" evidence="5">
    <location>
        <begin position="104"/>
        <end position="130"/>
    </location>
</feature>
<dbReference type="InterPro" id="IPR035906">
    <property type="entry name" value="MetI-like_sf"/>
</dbReference>
<dbReference type="InterPro" id="IPR051408">
    <property type="entry name" value="Phosphate_transprt_permease"/>
</dbReference>
<name>A0ABD4Z6R8_9CREN</name>
<feature type="transmembrane region" description="Helical" evidence="5">
    <location>
        <begin position="253"/>
        <end position="276"/>
    </location>
</feature>
<evidence type="ECO:0000256" key="1">
    <source>
        <dbReference type="ARBA" id="ARBA00004141"/>
    </source>
</evidence>
<dbReference type="AlphaFoldDB" id="A0ABD4Z6R8"/>
<feature type="transmembrane region" description="Helical" evidence="5">
    <location>
        <begin position="195"/>
        <end position="217"/>
    </location>
</feature>
<keyword evidence="8" id="KW-1185">Reference proteome</keyword>
<feature type="domain" description="ABC transmembrane type-1" evidence="6">
    <location>
        <begin position="69"/>
        <end position="272"/>
    </location>
</feature>
<evidence type="ECO:0000259" key="6">
    <source>
        <dbReference type="PROSITE" id="PS50928"/>
    </source>
</evidence>
<keyword evidence="5" id="KW-0813">Transport</keyword>
<feature type="transmembrane region" description="Helical" evidence="5">
    <location>
        <begin position="12"/>
        <end position="45"/>
    </location>
</feature>
<reference evidence="7 8" key="1">
    <citation type="submission" date="2023-05" db="EMBL/GenBank/DDBJ databases">
        <title>A new hyperthermophilic archaea 'Ignisphaera cupida' sp. nov. and description of the family 'Ignisphaeraceae' fam. nov.</title>
        <authorList>
            <person name="Podosokorskaya O.A."/>
            <person name="Elcheninov A.G."/>
            <person name="Klukina A."/>
            <person name="Merkel A.Y."/>
        </authorList>
    </citation>
    <scope>NUCLEOTIDE SEQUENCE [LARGE SCALE GENOMIC DNA]</scope>
    <source>
        <strain evidence="7 8">4213-co</strain>
    </source>
</reference>
<accession>A0ABD4Z6R8</accession>
<comment type="caution">
    <text evidence="7">The sequence shown here is derived from an EMBL/GenBank/DDBJ whole genome shotgun (WGS) entry which is preliminary data.</text>
</comment>
<dbReference type="CDD" id="cd06261">
    <property type="entry name" value="TM_PBP2"/>
    <property type="match status" value="1"/>
</dbReference>
<dbReference type="SUPFAM" id="SSF161098">
    <property type="entry name" value="MetI-like"/>
    <property type="match status" value="1"/>
</dbReference>
<dbReference type="PANTHER" id="PTHR42922">
    <property type="entry name" value="PHOSPHATE TRANSPORT SYSTEM PERMEASE PROTEIN PSTA"/>
    <property type="match status" value="1"/>
</dbReference>
<dbReference type="Pfam" id="PF00528">
    <property type="entry name" value="BPD_transp_1"/>
    <property type="match status" value="1"/>
</dbReference>
<comment type="subcellular location">
    <subcellularLocation>
        <location evidence="5">Cell membrane</location>
        <topology evidence="5">Multi-pass membrane protein</topology>
    </subcellularLocation>
    <subcellularLocation>
        <location evidence="1">Membrane</location>
        <topology evidence="1">Multi-pass membrane protein</topology>
    </subcellularLocation>
</comment>
<feature type="transmembrane region" description="Helical" evidence="5">
    <location>
        <begin position="65"/>
        <end position="92"/>
    </location>
</feature>
<dbReference type="GO" id="GO:0005886">
    <property type="term" value="C:plasma membrane"/>
    <property type="evidence" value="ECO:0007669"/>
    <property type="project" value="UniProtKB-SubCell"/>
</dbReference>
<dbReference type="PROSITE" id="PS50928">
    <property type="entry name" value="ABC_TM1"/>
    <property type="match status" value="1"/>
</dbReference>
<dbReference type="PANTHER" id="PTHR42922:SF1">
    <property type="entry name" value="PHOSPHATE TRANSPORT SYSTEM PERMEASE PROTEIN PSTA"/>
    <property type="match status" value="1"/>
</dbReference>
<gene>
    <name evidence="7" type="ORF">QPL79_06580</name>
</gene>
<organism evidence="7 8">
    <name type="scientific">Ignisphaera cupida</name>
    <dbReference type="NCBI Taxonomy" id="3050454"/>
    <lineage>
        <taxon>Archaea</taxon>
        <taxon>Thermoproteota</taxon>
        <taxon>Thermoprotei</taxon>
        <taxon>Desulfurococcales</taxon>
        <taxon>Desulfurococcaceae</taxon>
        <taxon>Ignisphaera</taxon>
    </lineage>
</organism>
<evidence type="ECO:0000256" key="3">
    <source>
        <dbReference type="ARBA" id="ARBA00022989"/>
    </source>
</evidence>
<keyword evidence="2 5" id="KW-0812">Transmembrane</keyword>
<comment type="similarity">
    <text evidence="5">Belongs to the binding-protein-dependent transport system permease family.</text>
</comment>
<evidence type="ECO:0000256" key="5">
    <source>
        <dbReference type="RuleBase" id="RU363032"/>
    </source>
</evidence>
<keyword evidence="4 5" id="KW-0472">Membrane</keyword>
<evidence type="ECO:0000256" key="4">
    <source>
        <dbReference type="ARBA" id="ARBA00023136"/>
    </source>
</evidence>
<keyword evidence="3 5" id="KW-1133">Transmembrane helix</keyword>
<feature type="transmembrane region" description="Helical" evidence="5">
    <location>
        <begin position="136"/>
        <end position="157"/>
    </location>
</feature>
<evidence type="ECO:0000313" key="7">
    <source>
        <dbReference type="EMBL" id="MDK6029026.1"/>
    </source>
</evidence>